<dbReference type="InterPro" id="IPR036390">
    <property type="entry name" value="WH_DNA-bd_sf"/>
</dbReference>
<dbReference type="InterPro" id="IPR000717">
    <property type="entry name" value="PCI_dom"/>
</dbReference>
<keyword evidence="7" id="KW-0539">Nucleus</keyword>
<evidence type="ECO:0000256" key="5">
    <source>
        <dbReference type="ARBA" id="ARBA00022490"/>
    </source>
</evidence>
<protein>
    <recommendedName>
        <fullName evidence="4">COP9 signalosome complex subunit 4</fullName>
    </recommendedName>
</protein>
<keyword evidence="5" id="KW-0963">Cytoplasm</keyword>
<evidence type="ECO:0000256" key="3">
    <source>
        <dbReference type="ARBA" id="ARBA00010417"/>
    </source>
</evidence>
<evidence type="ECO:0000313" key="11">
    <source>
        <dbReference type="EMBL" id="PKI82550.1"/>
    </source>
</evidence>
<evidence type="ECO:0000313" key="12">
    <source>
        <dbReference type="Proteomes" id="UP000232875"/>
    </source>
</evidence>
<evidence type="ECO:0000259" key="9">
    <source>
        <dbReference type="Pfam" id="PF01399"/>
    </source>
</evidence>
<proteinExistence type="inferred from homology"/>
<gene>
    <name evidence="11" type="ORF">MVES_003548</name>
</gene>
<dbReference type="Proteomes" id="UP000232875">
    <property type="component" value="Unassembled WGS sequence"/>
</dbReference>
<dbReference type="EMBL" id="KZ454994">
    <property type="protein sequence ID" value="PKI82550.1"/>
    <property type="molecule type" value="Genomic_DNA"/>
</dbReference>
<keyword evidence="12" id="KW-1185">Reference proteome</keyword>
<evidence type="ECO:0000256" key="1">
    <source>
        <dbReference type="ARBA" id="ARBA00004123"/>
    </source>
</evidence>
<dbReference type="PANTHER" id="PTHR10855:SF2">
    <property type="entry name" value="COP9 SIGNALOSOME COMPLEX SUBUNIT 4"/>
    <property type="match status" value="1"/>
</dbReference>
<dbReference type="InterPro" id="IPR036388">
    <property type="entry name" value="WH-like_DNA-bd_sf"/>
</dbReference>
<feature type="domain" description="PCI" evidence="9">
    <location>
        <begin position="321"/>
        <end position="381"/>
    </location>
</feature>
<evidence type="ECO:0000256" key="6">
    <source>
        <dbReference type="ARBA" id="ARBA00022790"/>
    </source>
</evidence>
<evidence type="ECO:0000256" key="8">
    <source>
        <dbReference type="SAM" id="Coils"/>
    </source>
</evidence>
<sequence length="441" mass="48302">MASLAARLDSIVSLAVGVRIEEYVQILREILAQNEADWVAVLRTFLQHTALARANTMGAGLIVGREVLATFTAQVHEAHANAQHALADTDTYLAVLRTALAQVEEQAASLEDEIAQIRVQLAEALETQGAWAEAAEVLQGIASDANRRNNANQFWLQINAHILRLLLQAGNVHDADFYAKKANSLTHIVAAEGTDADTERVLLQFRESQACLYDEQLRFYDAAVRYYELSMSDMLAQDARDAMLAKAAIAAVLSPVSAQRRRILAELVQDARAHALPYAGPLKTAAKERILRPHDRALLMQGMTMSQTARDRLGCGPCDALLEHNVYAASRVYTAITMQSLAELLERPVPECERLVGRMIVQGSLPEGTRLHQVEGAVYFGKEGEAEVQDAGDEEHAAMSSLDAQVEDGTEEMYACRDARIAATTAYLSEAYAAMEQQSRA</sequence>
<feature type="coiled-coil region" evidence="8">
    <location>
        <begin position="93"/>
        <end position="127"/>
    </location>
</feature>
<comment type="subcellular location">
    <subcellularLocation>
        <location evidence="2">Cytoplasm</location>
    </subcellularLocation>
    <subcellularLocation>
        <location evidence="1">Nucleus</location>
    </subcellularLocation>
</comment>
<dbReference type="Pfam" id="PF01399">
    <property type="entry name" value="PCI"/>
    <property type="match status" value="1"/>
</dbReference>
<dbReference type="AlphaFoldDB" id="A0A2N1J7M7"/>
<dbReference type="InterPro" id="IPR054559">
    <property type="entry name" value="PSMD12-CSN4-like_N"/>
</dbReference>
<evidence type="ECO:0000256" key="4">
    <source>
        <dbReference type="ARBA" id="ARBA00014881"/>
    </source>
</evidence>
<dbReference type="OrthoDB" id="295656at2759"/>
<dbReference type="GO" id="GO:0005829">
    <property type="term" value="C:cytosol"/>
    <property type="evidence" value="ECO:0007669"/>
    <property type="project" value="TreeGrafter"/>
</dbReference>
<reference evidence="11 12" key="1">
    <citation type="submission" date="2017-10" db="EMBL/GenBank/DDBJ databases">
        <title>A novel species of cold-tolerant Malassezia isolated from bats.</title>
        <authorList>
            <person name="Lorch J.M."/>
            <person name="Palmer J.M."/>
            <person name="Vanderwolf K.J."/>
            <person name="Schmidt K.Z."/>
            <person name="Verant M.L."/>
            <person name="Weller T.J."/>
            <person name="Blehert D.S."/>
        </authorList>
    </citation>
    <scope>NUCLEOTIDE SEQUENCE [LARGE SCALE GENOMIC DNA]</scope>
    <source>
        <strain evidence="11 12">NWHC:44797-103</strain>
    </source>
</reference>
<dbReference type="STRING" id="2020962.A0A2N1J7M7"/>
<name>A0A2N1J7M7_9BASI</name>
<keyword evidence="8" id="KW-0175">Coiled coil</keyword>
<accession>A0A2N1J7M7</accession>
<dbReference type="GO" id="GO:0008180">
    <property type="term" value="C:COP9 signalosome"/>
    <property type="evidence" value="ECO:0007669"/>
    <property type="project" value="UniProtKB-KW"/>
</dbReference>
<comment type="similarity">
    <text evidence="3">Belongs to the CSN4 family.</text>
</comment>
<evidence type="ECO:0000259" key="10">
    <source>
        <dbReference type="Pfam" id="PF22241"/>
    </source>
</evidence>
<dbReference type="Pfam" id="PF22241">
    <property type="entry name" value="PSMD12-CSN4_N"/>
    <property type="match status" value="1"/>
</dbReference>
<organism evidence="11 12">
    <name type="scientific">Malassezia vespertilionis</name>
    <dbReference type="NCBI Taxonomy" id="2020962"/>
    <lineage>
        <taxon>Eukaryota</taxon>
        <taxon>Fungi</taxon>
        <taxon>Dikarya</taxon>
        <taxon>Basidiomycota</taxon>
        <taxon>Ustilaginomycotina</taxon>
        <taxon>Malasseziomycetes</taxon>
        <taxon>Malasseziales</taxon>
        <taxon>Malasseziaceae</taxon>
        <taxon>Malassezia</taxon>
    </lineage>
</organism>
<dbReference type="PANTHER" id="PTHR10855">
    <property type="entry name" value="26S PROTEASOME NON-ATPASE REGULATORY SUBUNIT 12/COP9 SIGNALOSOME COMPLEX SUBUNIT 4"/>
    <property type="match status" value="1"/>
</dbReference>
<dbReference type="SUPFAM" id="SSF46785">
    <property type="entry name" value="Winged helix' DNA-binding domain"/>
    <property type="match status" value="1"/>
</dbReference>
<evidence type="ECO:0000256" key="7">
    <source>
        <dbReference type="ARBA" id="ARBA00023242"/>
    </source>
</evidence>
<feature type="domain" description="PSMD12/CSN4-like N-terminal" evidence="10">
    <location>
        <begin position="83"/>
        <end position="237"/>
    </location>
</feature>
<dbReference type="InterPro" id="IPR040134">
    <property type="entry name" value="PSMD12/CSN4"/>
</dbReference>
<keyword evidence="6" id="KW-0736">Signalosome</keyword>
<dbReference type="Gene3D" id="1.10.10.10">
    <property type="entry name" value="Winged helix-like DNA-binding domain superfamily/Winged helix DNA-binding domain"/>
    <property type="match status" value="1"/>
</dbReference>
<evidence type="ECO:0000256" key="2">
    <source>
        <dbReference type="ARBA" id="ARBA00004496"/>
    </source>
</evidence>